<organism evidence="1 2">
    <name type="scientific">Massilia haematophila</name>
    <dbReference type="NCBI Taxonomy" id="457923"/>
    <lineage>
        <taxon>Bacteria</taxon>
        <taxon>Pseudomonadati</taxon>
        <taxon>Pseudomonadota</taxon>
        <taxon>Betaproteobacteria</taxon>
        <taxon>Burkholderiales</taxon>
        <taxon>Oxalobacteraceae</taxon>
        <taxon>Telluria group</taxon>
        <taxon>Massilia</taxon>
    </lineage>
</organism>
<gene>
    <name evidence="1" type="ORF">ACFOPH_04085</name>
</gene>
<accession>A0ABV7PFY0</accession>
<evidence type="ECO:0008006" key="3">
    <source>
        <dbReference type="Google" id="ProtNLM"/>
    </source>
</evidence>
<evidence type="ECO:0000313" key="2">
    <source>
        <dbReference type="Proteomes" id="UP001595665"/>
    </source>
</evidence>
<protein>
    <recommendedName>
        <fullName evidence="3">EVE domain-containing protein</fullName>
    </recommendedName>
</protein>
<evidence type="ECO:0000313" key="1">
    <source>
        <dbReference type="EMBL" id="MFC3457422.1"/>
    </source>
</evidence>
<dbReference type="EMBL" id="JBHRVV010000001">
    <property type="protein sequence ID" value="MFC3457422.1"/>
    <property type="molecule type" value="Genomic_DNA"/>
</dbReference>
<sequence length="165" mass="18858">MPTSTSSSHFFVNTDLKWYKRHHPSAVVDNPIHFWLREGYAYLTPKPVPGTPPGDGVQQDMHNAYADHLRQMKKGDVIYAYESMTGAGYVAAGIVQESWDEQEHAGRAELFRDEHELYYRIRVAWDAGFHCSLKDLRASGFSHPIPAIGAIRDRERIAFLSGRRR</sequence>
<comment type="caution">
    <text evidence="1">The sequence shown here is derived from an EMBL/GenBank/DDBJ whole genome shotgun (WGS) entry which is preliminary data.</text>
</comment>
<reference evidence="2" key="1">
    <citation type="journal article" date="2019" name="Int. J. Syst. Evol. Microbiol.">
        <title>The Global Catalogue of Microorganisms (GCM) 10K type strain sequencing project: providing services to taxonomists for standard genome sequencing and annotation.</title>
        <authorList>
            <consortium name="The Broad Institute Genomics Platform"/>
            <consortium name="The Broad Institute Genome Sequencing Center for Infectious Disease"/>
            <person name="Wu L."/>
            <person name="Ma J."/>
        </authorList>
    </citation>
    <scope>NUCLEOTIDE SEQUENCE [LARGE SCALE GENOMIC DNA]</scope>
    <source>
        <strain evidence="2">CCM 7480</strain>
    </source>
</reference>
<dbReference type="RefSeq" id="WP_379733694.1">
    <property type="nucleotide sequence ID" value="NZ_JBHRVV010000001.1"/>
</dbReference>
<dbReference type="Proteomes" id="UP001595665">
    <property type="component" value="Unassembled WGS sequence"/>
</dbReference>
<name>A0ABV7PFY0_9BURK</name>
<keyword evidence="2" id="KW-1185">Reference proteome</keyword>
<proteinExistence type="predicted"/>